<evidence type="ECO:0000256" key="1">
    <source>
        <dbReference type="SAM" id="MobiDB-lite"/>
    </source>
</evidence>
<evidence type="ECO:0000313" key="2">
    <source>
        <dbReference type="EMBL" id="CAA9389973.1"/>
    </source>
</evidence>
<reference evidence="2" key="1">
    <citation type="submission" date="2020-02" db="EMBL/GenBank/DDBJ databases">
        <authorList>
            <person name="Meier V. D."/>
        </authorList>
    </citation>
    <scope>NUCLEOTIDE SEQUENCE</scope>
    <source>
        <strain evidence="2">AVDCRST_MAG15</strain>
    </source>
</reference>
<gene>
    <name evidence="2" type="ORF">AVDCRST_MAG15-389</name>
</gene>
<proteinExistence type="predicted"/>
<dbReference type="GO" id="GO:0003949">
    <property type="term" value="F:1-(5-phosphoribosyl)-5-[(5-phosphoribosylamino)methylideneamino]imidazole-4-carboxamide isomerase activity"/>
    <property type="evidence" value="ECO:0007669"/>
    <property type="project" value="UniProtKB-EC"/>
</dbReference>
<organism evidence="2">
    <name type="scientific">uncultured Rubellimicrobium sp</name>
    <dbReference type="NCBI Taxonomy" id="543078"/>
    <lineage>
        <taxon>Bacteria</taxon>
        <taxon>Pseudomonadati</taxon>
        <taxon>Pseudomonadota</taxon>
        <taxon>Alphaproteobacteria</taxon>
        <taxon>Rhodobacterales</taxon>
        <taxon>Roseobacteraceae</taxon>
        <taxon>Rubellimicrobium</taxon>
        <taxon>environmental samples</taxon>
    </lineage>
</organism>
<sequence length="36" mass="3851">EPLPCHRPQGRPGRAASAGGDVGRDRVQRRSRRAGA</sequence>
<dbReference type="EC" id="5.3.1.16" evidence="2"/>
<feature type="region of interest" description="Disordered" evidence="1">
    <location>
        <begin position="1"/>
        <end position="36"/>
    </location>
</feature>
<accession>A0A6J4NJH5</accession>
<dbReference type="EMBL" id="CADCUU010000058">
    <property type="protein sequence ID" value="CAA9389973.1"/>
    <property type="molecule type" value="Genomic_DNA"/>
</dbReference>
<dbReference type="AlphaFoldDB" id="A0A6J4NJH5"/>
<feature type="non-terminal residue" evidence="2">
    <location>
        <position position="36"/>
    </location>
</feature>
<name>A0A6J4NJH5_9RHOB</name>
<keyword evidence="2" id="KW-0413">Isomerase</keyword>
<feature type="non-terminal residue" evidence="2">
    <location>
        <position position="1"/>
    </location>
</feature>
<protein>
    <submittedName>
        <fullName evidence="2">Phosphoribosylformimino-5-aminoimidazole carboxamide ribotide isomerase</fullName>
        <ecNumber evidence="2">5.3.1.16</ecNumber>
    </submittedName>
</protein>